<comment type="caution">
    <text evidence="1">The sequence shown here is derived from an EMBL/GenBank/DDBJ whole genome shotgun (WGS) entry which is preliminary data.</text>
</comment>
<reference evidence="1 2" key="1">
    <citation type="submission" date="2019-07" db="EMBL/GenBank/DDBJ databases">
        <title>De Novo Assembly of kiwifruit Actinidia rufa.</title>
        <authorList>
            <person name="Sugita-Konishi S."/>
            <person name="Sato K."/>
            <person name="Mori E."/>
            <person name="Abe Y."/>
            <person name="Kisaki G."/>
            <person name="Hamano K."/>
            <person name="Suezawa K."/>
            <person name="Otani M."/>
            <person name="Fukuda T."/>
            <person name="Manabe T."/>
            <person name="Gomi K."/>
            <person name="Tabuchi M."/>
            <person name="Akimitsu K."/>
            <person name="Kataoka I."/>
        </authorList>
    </citation>
    <scope>NUCLEOTIDE SEQUENCE [LARGE SCALE GENOMIC DNA]</scope>
    <source>
        <strain evidence="2">cv. Fuchu</strain>
    </source>
</reference>
<gene>
    <name evidence="1" type="ORF">Acr_27g0000630</name>
</gene>
<evidence type="ECO:0000313" key="1">
    <source>
        <dbReference type="EMBL" id="GFZ18324.1"/>
    </source>
</evidence>
<proteinExistence type="predicted"/>
<evidence type="ECO:0000313" key="2">
    <source>
        <dbReference type="Proteomes" id="UP000585474"/>
    </source>
</evidence>
<dbReference type="AlphaFoldDB" id="A0A7J0H6E9"/>
<keyword evidence="2" id="KW-1185">Reference proteome</keyword>
<protein>
    <submittedName>
        <fullName evidence="1">Uncharacterized protein</fullName>
    </submittedName>
</protein>
<name>A0A7J0H6E9_9ERIC</name>
<dbReference type="OrthoDB" id="3251181at2759"/>
<sequence length="163" mass="17386">MHICYCSGNFATVPLLSTIYYHGTVTSVFSEFQQYRAFLATIQGDSTQASAMMTTILSGLHSSSPTGISPTTWIFEFGSSHHMTPDISLLGNCVTPVSPISIATANSSSMSVVSIGSISSYKVTQKQIGTGHRVGDLYILESLHIPPAFSSASCIVVSSFYLN</sequence>
<accession>A0A7J0H6E9</accession>
<organism evidence="1 2">
    <name type="scientific">Actinidia rufa</name>
    <dbReference type="NCBI Taxonomy" id="165716"/>
    <lineage>
        <taxon>Eukaryota</taxon>
        <taxon>Viridiplantae</taxon>
        <taxon>Streptophyta</taxon>
        <taxon>Embryophyta</taxon>
        <taxon>Tracheophyta</taxon>
        <taxon>Spermatophyta</taxon>
        <taxon>Magnoliopsida</taxon>
        <taxon>eudicotyledons</taxon>
        <taxon>Gunneridae</taxon>
        <taxon>Pentapetalae</taxon>
        <taxon>asterids</taxon>
        <taxon>Ericales</taxon>
        <taxon>Actinidiaceae</taxon>
        <taxon>Actinidia</taxon>
    </lineage>
</organism>
<dbReference type="Proteomes" id="UP000585474">
    <property type="component" value="Unassembled WGS sequence"/>
</dbReference>
<dbReference type="EMBL" id="BJWL01000027">
    <property type="protein sequence ID" value="GFZ18324.1"/>
    <property type="molecule type" value="Genomic_DNA"/>
</dbReference>